<protein>
    <recommendedName>
        <fullName evidence="3">non-specific serine/threonine protein kinase</fullName>
        <ecNumber evidence="3">2.7.11.1</ecNumber>
    </recommendedName>
</protein>
<comment type="subcellular location">
    <subcellularLocation>
        <location evidence="2">Endoplasmic reticulum membrane</location>
        <topology evidence="2">Single-pass type I membrane protein</topology>
    </subcellularLocation>
</comment>
<dbReference type="GO" id="GO:0004521">
    <property type="term" value="F:RNA endonuclease activity"/>
    <property type="evidence" value="ECO:0007669"/>
    <property type="project" value="InterPro"/>
</dbReference>
<dbReference type="InterPro" id="IPR038357">
    <property type="entry name" value="KEN_sf"/>
</dbReference>
<dbReference type="GO" id="GO:0036498">
    <property type="term" value="P:IRE1-mediated unfolded protein response"/>
    <property type="evidence" value="ECO:0007669"/>
    <property type="project" value="TreeGrafter"/>
</dbReference>
<dbReference type="Proteomes" id="UP001195483">
    <property type="component" value="Unassembled WGS sequence"/>
</dbReference>
<dbReference type="InterPro" id="IPR002372">
    <property type="entry name" value="PQQ_rpt_dom"/>
</dbReference>
<evidence type="ECO:0000256" key="20">
    <source>
        <dbReference type="SAM" id="Phobius"/>
    </source>
</evidence>
<organism evidence="23 24">
    <name type="scientific">Potamilus streckersoni</name>
    <dbReference type="NCBI Taxonomy" id="2493646"/>
    <lineage>
        <taxon>Eukaryota</taxon>
        <taxon>Metazoa</taxon>
        <taxon>Spiralia</taxon>
        <taxon>Lophotrochozoa</taxon>
        <taxon>Mollusca</taxon>
        <taxon>Bivalvia</taxon>
        <taxon>Autobranchia</taxon>
        <taxon>Heteroconchia</taxon>
        <taxon>Palaeoheterodonta</taxon>
        <taxon>Unionida</taxon>
        <taxon>Unionoidea</taxon>
        <taxon>Unionidae</taxon>
        <taxon>Ambleminae</taxon>
        <taxon>Lampsilini</taxon>
        <taxon>Potamilus</taxon>
    </lineage>
</organism>
<gene>
    <name evidence="23" type="ORF">CHS0354_039173</name>
</gene>
<feature type="domain" description="Protein kinase" evidence="21">
    <location>
        <begin position="476"/>
        <end position="733"/>
    </location>
</feature>
<dbReference type="AlphaFoldDB" id="A0AAE0S7B8"/>
<dbReference type="PROSITE" id="PS50011">
    <property type="entry name" value="PROTEIN_KINASE_DOM"/>
    <property type="match status" value="1"/>
</dbReference>
<dbReference type="SUPFAM" id="SSF56112">
    <property type="entry name" value="Protein kinase-like (PK-like)"/>
    <property type="match status" value="1"/>
</dbReference>
<dbReference type="GO" id="GO:0006397">
    <property type="term" value="P:mRNA processing"/>
    <property type="evidence" value="ECO:0007669"/>
    <property type="project" value="InterPro"/>
</dbReference>
<dbReference type="EMBL" id="JAEAOA010002287">
    <property type="protein sequence ID" value="KAK3586701.1"/>
    <property type="molecule type" value="Genomic_DNA"/>
</dbReference>
<keyword evidence="10" id="KW-0418">Kinase</keyword>
<keyword evidence="4" id="KW-0723">Serine/threonine-protein kinase</keyword>
<dbReference type="Pfam" id="PF13360">
    <property type="entry name" value="PQQ_2"/>
    <property type="match status" value="1"/>
</dbReference>
<dbReference type="PANTHER" id="PTHR13954">
    <property type="entry name" value="IRE1-RELATED"/>
    <property type="match status" value="1"/>
</dbReference>
<dbReference type="EC" id="2.7.11.1" evidence="3"/>
<evidence type="ECO:0000313" key="24">
    <source>
        <dbReference type="Proteomes" id="UP001195483"/>
    </source>
</evidence>
<dbReference type="InterPro" id="IPR011047">
    <property type="entry name" value="Quinoprotein_ADH-like_sf"/>
</dbReference>
<sequence length="879" mass="99969">MWPSKLSSLSLHESPNLFVSTLNGSFYALSRNSGRVLWRLKEDPVIKVPVDVSAGFSFLPDPKDGSLYVITDNSDGIKKLPFTIPELVIASPCKSTEGILYTGTKRDSWIALDPMTGEKLQTLTMDGPQKVCPSNLENVLYIGRTEYTISMFDMKTHAKRWNASFSDYSSHVASDIKDYELIHCTASSTGVAVTMDGKTGEILWHRQFDSPVVAMYTLNSDKSLQKVPFTSFAPETLEHLTGQLSSMWWRDRFLEHKKEPKFYPTLYVGEHENGLFATASFVDENTVTIAPRDKGLKLLEGPNLTPLDEKQNIYEERVTAHTIRRGGIILLLGYHEVPEQDMSRIHPNYQITDKSGSTEKVIPHQPSQKPIPAVDNRDGVSDNKSTMGESQLSFLYNLDLKFITTIILLLLTIGVVLIYFPKKTEESIKIMLKKQIEENRLQDQQQTPFVRKSGSVSCMEYEEVPQGFFQVGKIFYNPKDVLGHGCEGTFVYRGRFDGRDVAVKRLLPECFSFADREVELLRESDQHPNVIRYFCMEADSQFRYIALELCVATIQDFVEGRCEYASDLDPLLLLEQAICGLAHLHSLDIVHRDIKPHNVLISSPNAQGKVRAMISDFGLCKKLAAGRMSFSRRSGAAGTDGWIAPEMLNEEQRTTCSVDIFSAGCVMYYVLTMGKHPFGEALKRQANIMNGEYNLDSLPVTDGYVRRDIIQKMLSFEPSARPTAKTILKHPIFWRKEKQLMFFQDVSDRIEKEKEDCEVIQRLETGGTTIIKGDWKKHICLELQNDLRKFRAYKGSNLRDLLRAMRNKKHHYRELPEEVKNSLGTVPDQFVHYFTSRFPMLLIHTYHAVECCAAECIFSQYYDLDSIKLSQSEPLGDIT</sequence>
<evidence type="ECO:0000256" key="14">
    <source>
        <dbReference type="ARBA" id="ARBA00022989"/>
    </source>
</evidence>
<dbReference type="Pfam" id="PF06479">
    <property type="entry name" value="Ribonuc_2-5A"/>
    <property type="match status" value="1"/>
</dbReference>
<reference evidence="23" key="2">
    <citation type="journal article" date="2021" name="Genome Biol. Evol.">
        <title>Developing a high-quality reference genome for a parasitic bivalve with doubly uniparental inheritance (Bivalvia: Unionida).</title>
        <authorList>
            <person name="Smith C.H."/>
        </authorList>
    </citation>
    <scope>NUCLEOTIDE SEQUENCE</scope>
    <source>
        <strain evidence="23">CHS0354</strain>
        <tissue evidence="23">Mantle</tissue>
    </source>
</reference>
<keyword evidence="7 20" id="KW-0812">Transmembrane</keyword>
<keyword evidence="15 20" id="KW-0472">Membrane</keyword>
<evidence type="ECO:0000256" key="7">
    <source>
        <dbReference type="ARBA" id="ARBA00022692"/>
    </source>
</evidence>
<dbReference type="GO" id="GO:0010468">
    <property type="term" value="P:regulation of gene expression"/>
    <property type="evidence" value="ECO:0007669"/>
    <property type="project" value="UniProtKB-ARBA"/>
</dbReference>
<keyword evidence="9" id="KW-0547">Nucleotide-binding</keyword>
<evidence type="ECO:0000256" key="11">
    <source>
        <dbReference type="ARBA" id="ARBA00022801"/>
    </source>
</evidence>
<keyword evidence="11" id="KW-0378">Hydrolase</keyword>
<dbReference type="PANTHER" id="PTHR13954:SF6">
    <property type="entry name" value="NON-SPECIFIC SERINE_THREONINE PROTEIN KINASE"/>
    <property type="match status" value="1"/>
</dbReference>
<dbReference type="Gene3D" id="2.130.10.10">
    <property type="entry name" value="YVTN repeat-like/Quinoprotein amine dehydrogenase"/>
    <property type="match status" value="1"/>
</dbReference>
<dbReference type="Gene3D" id="1.20.1440.180">
    <property type="entry name" value="KEN domain"/>
    <property type="match status" value="1"/>
</dbReference>
<evidence type="ECO:0000256" key="9">
    <source>
        <dbReference type="ARBA" id="ARBA00022741"/>
    </source>
</evidence>
<evidence type="ECO:0000256" key="10">
    <source>
        <dbReference type="ARBA" id="ARBA00022777"/>
    </source>
</evidence>
<evidence type="ECO:0000259" key="22">
    <source>
        <dbReference type="PROSITE" id="PS51392"/>
    </source>
</evidence>
<evidence type="ECO:0000256" key="5">
    <source>
        <dbReference type="ARBA" id="ARBA00022553"/>
    </source>
</evidence>
<dbReference type="FunFam" id="3.30.200.20:FF:000077">
    <property type="entry name" value="Putative Serine/threonine-protein kinase/endoribonuclease IRE1"/>
    <property type="match status" value="1"/>
</dbReference>
<dbReference type="CDD" id="cd13982">
    <property type="entry name" value="STKc_IRE1"/>
    <property type="match status" value="1"/>
</dbReference>
<feature type="transmembrane region" description="Helical" evidence="20">
    <location>
        <begin position="400"/>
        <end position="420"/>
    </location>
</feature>
<dbReference type="Pfam" id="PF00069">
    <property type="entry name" value="Pkinase"/>
    <property type="match status" value="1"/>
</dbReference>
<feature type="region of interest" description="Disordered" evidence="19">
    <location>
        <begin position="358"/>
        <end position="383"/>
    </location>
</feature>
<dbReference type="Gene3D" id="1.10.510.10">
    <property type="entry name" value="Transferase(Phosphotransferase) domain 1"/>
    <property type="match status" value="1"/>
</dbReference>
<keyword evidence="8" id="KW-0732">Signal</keyword>
<dbReference type="GO" id="GO:0080090">
    <property type="term" value="P:regulation of primary metabolic process"/>
    <property type="evidence" value="ECO:0007669"/>
    <property type="project" value="UniProtKB-ARBA"/>
</dbReference>
<evidence type="ECO:0000256" key="3">
    <source>
        <dbReference type="ARBA" id="ARBA00012513"/>
    </source>
</evidence>
<dbReference type="InterPro" id="IPR011009">
    <property type="entry name" value="Kinase-like_dom_sf"/>
</dbReference>
<dbReference type="InterPro" id="IPR018391">
    <property type="entry name" value="PQQ_b-propeller_rpt"/>
</dbReference>
<keyword evidence="12" id="KW-0256">Endoplasmic reticulum</keyword>
<keyword evidence="13" id="KW-0067">ATP-binding</keyword>
<dbReference type="Gene3D" id="3.30.200.20">
    <property type="entry name" value="Phosphorylase Kinase, domain 1"/>
    <property type="match status" value="1"/>
</dbReference>
<dbReference type="InterPro" id="IPR008271">
    <property type="entry name" value="Ser/Thr_kinase_AS"/>
</dbReference>
<comment type="catalytic activity">
    <reaction evidence="17">
        <text>L-threonyl-[protein] + ATP = O-phospho-L-threonyl-[protein] + ADP + H(+)</text>
        <dbReference type="Rhea" id="RHEA:46608"/>
        <dbReference type="Rhea" id="RHEA-COMP:11060"/>
        <dbReference type="Rhea" id="RHEA-COMP:11605"/>
        <dbReference type="ChEBI" id="CHEBI:15378"/>
        <dbReference type="ChEBI" id="CHEBI:30013"/>
        <dbReference type="ChEBI" id="CHEBI:30616"/>
        <dbReference type="ChEBI" id="CHEBI:61977"/>
        <dbReference type="ChEBI" id="CHEBI:456216"/>
        <dbReference type="EC" id="2.7.11.1"/>
    </reaction>
</comment>
<dbReference type="InterPro" id="IPR000719">
    <property type="entry name" value="Prot_kinase_dom"/>
</dbReference>
<evidence type="ECO:0000256" key="13">
    <source>
        <dbReference type="ARBA" id="ARBA00022840"/>
    </source>
</evidence>
<evidence type="ECO:0000256" key="6">
    <source>
        <dbReference type="ARBA" id="ARBA00022679"/>
    </source>
</evidence>
<name>A0AAE0S7B8_9BIVA</name>
<dbReference type="InterPro" id="IPR010513">
    <property type="entry name" value="KEN_dom"/>
</dbReference>
<evidence type="ECO:0000256" key="15">
    <source>
        <dbReference type="ARBA" id="ARBA00023136"/>
    </source>
</evidence>
<dbReference type="CDD" id="cd09769">
    <property type="entry name" value="Luminal_IRE1"/>
    <property type="match status" value="1"/>
</dbReference>
<dbReference type="SMART" id="SM00220">
    <property type="entry name" value="S_TKc"/>
    <property type="match status" value="1"/>
</dbReference>
<keyword evidence="14 20" id="KW-1133">Transmembrane helix</keyword>
<keyword evidence="6" id="KW-0808">Transferase</keyword>
<dbReference type="SUPFAM" id="SSF50998">
    <property type="entry name" value="Quinoprotein alcohol dehydrogenase-like"/>
    <property type="match status" value="1"/>
</dbReference>
<evidence type="ECO:0000313" key="23">
    <source>
        <dbReference type="EMBL" id="KAK3586701.1"/>
    </source>
</evidence>
<dbReference type="PROSITE" id="PS00108">
    <property type="entry name" value="PROTEIN_KINASE_ST"/>
    <property type="match status" value="1"/>
</dbReference>
<evidence type="ECO:0000256" key="12">
    <source>
        <dbReference type="ARBA" id="ARBA00022824"/>
    </source>
</evidence>
<evidence type="ECO:0000256" key="16">
    <source>
        <dbReference type="ARBA" id="ARBA00023268"/>
    </source>
</evidence>
<keyword evidence="5" id="KW-0597">Phosphoprotein</keyword>
<dbReference type="GO" id="GO:0016787">
    <property type="term" value="F:hydrolase activity"/>
    <property type="evidence" value="ECO:0007669"/>
    <property type="project" value="UniProtKB-KW"/>
</dbReference>
<dbReference type="GO" id="GO:1990604">
    <property type="term" value="C:IRE1-TRAF2-ASK1 complex"/>
    <property type="evidence" value="ECO:0007669"/>
    <property type="project" value="TreeGrafter"/>
</dbReference>
<dbReference type="GO" id="GO:0070059">
    <property type="term" value="P:intrinsic apoptotic signaling pathway in response to endoplasmic reticulum stress"/>
    <property type="evidence" value="ECO:0007669"/>
    <property type="project" value="TreeGrafter"/>
</dbReference>
<evidence type="ECO:0000256" key="19">
    <source>
        <dbReference type="SAM" id="MobiDB-lite"/>
    </source>
</evidence>
<proteinExistence type="predicted"/>
<comment type="cofactor">
    <cofactor evidence="1">
        <name>Mg(2+)</name>
        <dbReference type="ChEBI" id="CHEBI:18420"/>
    </cofactor>
</comment>
<dbReference type="SMART" id="SM00580">
    <property type="entry name" value="PUG"/>
    <property type="match status" value="1"/>
</dbReference>
<evidence type="ECO:0000259" key="21">
    <source>
        <dbReference type="PROSITE" id="PS50011"/>
    </source>
</evidence>
<evidence type="ECO:0000256" key="1">
    <source>
        <dbReference type="ARBA" id="ARBA00001946"/>
    </source>
</evidence>
<dbReference type="InterPro" id="IPR015943">
    <property type="entry name" value="WD40/YVTN_repeat-like_dom_sf"/>
</dbReference>
<keyword evidence="24" id="KW-1185">Reference proteome</keyword>
<evidence type="ECO:0000256" key="8">
    <source>
        <dbReference type="ARBA" id="ARBA00022729"/>
    </source>
</evidence>
<comment type="caution">
    <text evidence="23">The sequence shown here is derived from an EMBL/GenBank/DDBJ whole genome shotgun (WGS) entry which is preliminary data.</text>
</comment>
<comment type="catalytic activity">
    <reaction evidence="18">
        <text>L-seryl-[protein] + ATP = O-phospho-L-seryl-[protein] + ADP + H(+)</text>
        <dbReference type="Rhea" id="RHEA:17989"/>
        <dbReference type="Rhea" id="RHEA-COMP:9863"/>
        <dbReference type="Rhea" id="RHEA-COMP:11604"/>
        <dbReference type="ChEBI" id="CHEBI:15378"/>
        <dbReference type="ChEBI" id="CHEBI:29999"/>
        <dbReference type="ChEBI" id="CHEBI:30616"/>
        <dbReference type="ChEBI" id="CHEBI:83421"/>
        <dbReference type="ChEBI" id="CHEBI:456216"/>
        <dbReference type="EC" id="2.7.11.1"/>
    </reaction>
</comment>
<dbReference type="GO" id="GO:0005524">
    <property type="term" value="F:ATP binding"/>
    <property type="evidence" value="ECO:0007669"/>
    <property type="project" value="UniProtKB-KW"/>
</dbReference>
<dbReference type="GO" id="GO:0051082">
    <property type="term" value="F:unfolded protein binding"/>
    <property type="evidence" value="ECO:0007669"/>
    <property type="project" value="TreeGrafter"/>
</dbReference>
<dbReference type="GO" id="GO:0004674">
    <property type="term" value="F:protein serine/threonine kinase activity"/>
    <property type="evidence" value="ECO:0007669"/>
    <property type="project" value="UniProtKB-KW"/>
</dbReference>
<keyword evidence="16" id="KW-0511">Multifunctional enzyme</keyword>
<dbReference type="PROSITE" id="PS51392">
    <property type="entry name" value="KEN"/>
    <property type="match status" value="1"/>
</dbReference>
<reference evidence="23" key="3">
    <citation type="submission" date="2023-05" db="EMBL/GenBank/DDBJ databases">
        <authorList>
            <person name="Smith C.H."/>
        </authorList>
    </citation>
    <scope>NUCLEOTIDE SEQUENCE</scope>
    <source>
        <strain evidence="23">CHS0354</strain>
        <tissue evidence="23">Mantle</tissue>
    </source>
</reference>
<dbReference type="InterPro" id="IPR045133">
    <property type="entry name" value="IRE1/2-like"/>
</dbReference>
<dbReference type="SMART" id="SM00564">
    <property type="entry name" value="PQQ"/>
    <property type="match status" value="3"/>
</dbReference>
<feature type="domain" description="KEN" evidence="22">
    <location>
        <begin position="736"/>
        <end position="864"/>
    </location>
</feature>
<evidence type="ECO:0000256" key="18">
    <source>
        <dbReference type="ARBA" id="ARBA00048679"/>
    </source>
</evidence>
<evidence type="ECO:0000256" key="2">
    <source>
        <dbReference type="ARBA" id="ARBA00004115"/>
    </source>
</evidence>
<accession>A0AAE0S7B8</accession>
<dbReference type="FunFam" id="1.20.1440.180:FF:000001">
    <property type="entry name" value="Serine/threonine-protein kinase/endoribonuclease IRE1"/>
    <property type="match status" value="1"/>
</dbReference>
<reference evidence="23" key="1">
    <citation type="journal article" date="2021" name="Genome Biol. Evol.">
        <title>A High-Quality Reference Genome for a Parasitic Bivalve with Doubly Uniparental Inheritance (Bivalvia: Unionida).</title>
        <authorList>
            <person name="Smith C.H."/>
        </authorList>
    </citation>
    <scope>NUCLEOTIDE SEQUENCE</scope>
    <source>
        <strain evidence="23">CHS0354</strain>
    </source>
</reference>
<dbReference type="CDD" id="cd10422">
    <property type="entry name" value="RNase_Ire1"/>
    <property type="match status" value="1"/>
</dbReference>
<evidence type="ECO:0000256" key="17">
    <source>
        <dbReference type="ARBA" id="ARBA00047899"/>
    </source>
</evidence>
<evidence type="ECO:0000256" key="4">
    <source>
        <dbReference type="ARBA" id="ARBA00022527"/>
    </source>
</evidence>